<evidence type="ECO:0000313" key="4">
    <source>
        <dbReference type="Proteomes" id="UP001249851"/>
    </source>
</evidence>
<evidence type="ECO:0000259" key="2">
    <source>
        <dbReference type="PROSITE" id="PS50948"/>
    </source>
</evidence>
<dbReference type="Proteomes" id="UP001249851">
    <property type="component" value="Unassembled WGS sequence"/>
</dbReference>
<dbReference type="InterPro" id="IPR002035">
    <property type="entry name" value="VWF_A"/>
</dbReference>
<accession>A0AAD9QUS1</accession>
<dbReference type="AlphaFoldDB" id="A0AAD9QUS1"/>
<dbReference type="InterPro" id="IPR036465">
    <property type="entry name" value="vWFA_dom_sf"/>
</dbReference>
<protein>
    <submittedName>
        <fullName evidence="3">Protein PIF</fullName>
    </submittedName>
</protein>
<dbReference type="CDD" id="cd00198">
    <property type="entry name" value="vWFA"/>
    <property type="match status" value="1"/>
</dbReference>
<dbReference type="PROSITE" id="PS50948">
    <property type="entry name" value="PAN"/>
    <property type="match status" value="1"/>
</dbReference>
<sequence>MKHPGGGTYMNVAFNDVRNMFRTSGRRQVPHVLVLISDGGFQKSEAAVQSSMPLKDEGIVICTLGITSKIDREQLQAIASSKEKALMLHDLNVAGQMERISDEVITAICEVARKSEAIVHLVKENSALQGHVMLSFQARDELFCAMKCLNTVNCFSFNYKTYGNICELSHTNKFTSPMDLKRDLDSDYYEMNFF</sequence>
<feature type="domain" description="VWFA" evidence="1">
    <location>
        <begin position="1"/>
        <end position="104"/>
    </location>
</feature>
<dbReference type="Pfam" id="PF00024">
    <property type="entry name" value="PAN_1"/>
    <property type="match status" value="1"/>
</dbReference>
<name>A0AAD9QUS1_ACRCE</name>
<evidence type="ECO:0000313" key="3">
    <source>
        <dbReference type="EMBL" id="KAK2567883.1"/>
    </source>
</evidence>
<dbReference type="SUPFAM" id="SSF57414">
    <property type="entry name" value="Hairpin loop containing domain-like"/>
    <property type="match status" value="1"/>
</dbReference>
<keyword evidence="4" id="KW-1185">Reference proteome</keyword>
<proteinExistence type="predicted"/>
<reference evidence="3" key="2">
    <citation type="journal article" date="2023" name="Science">
        <title>Genomic signatures of disease resistance in endangered staghorn corals.</title>
        <authorList>
            <person name="Vollmer S.V."/>
            <person name="Selwyn J.D."/>
            <person name="Despard B.A."/>
            <person name="Roesel C.L."/>
        </authorList>
    </citation>
    <scope>NUCLEOTIDE SEQUENCE</scope>
    <source>
        <strain evidence="3">K2</strain>
    </source>
</reference>
<dbReference type="PROSITE" id="PS50234">
    <property type="entry name" value="VWFA"/>
    <property type="match status" value="1"/>
</dbReference>
<dbReference type="InterPro" id="IPR050525">
    <property type="entry name" value="ECM_Assembly_Org"/>
</dbReference>
<dbReference type="PANTHER" id="PTHR24020">
    <property type="entry name" value="COLLAGEN ALPHA"/>
    <property type="match status" value="1"/>
</dbReference>
<evidence type="ECO:0000259" key="1">
    <source>
        <dbReference type="PROSITE" id="PS50234"/>
    </source>
</evidence>
<dbReference type="PANTHER" id="PTHR24020:SF20">
    <property type="entry name" value="PH DOMAIN-CONTAINING PROTEIN"/>
    <property type="match status" value="1"/>
</dbReference>
<dbReference type="Pfam" id="PF00092">
    <property type="entry name" value="VWA"/>
    <property type="match status" value="1"/>
</dbReference>
<dbReference type="SUPFAM" id="SSF53300">
    <property type="entry name" value="vWA-like"/>
    <property type="match status" value="1"/>
</dbReference>
<gene>
    <name evidence="3" type="ORF">P5673_007773</name>
</gene>
<dbReference type="EMBL" id="JARQWQ010000013">
    <property type="protein sequence ID" value="KAK2567883.1"/>
    <property type="molecule type" value="Genomic_DNA"/>
</dbReference>
<dbReference type="Gene3D" id="3.40.50.410">
    <property type="entry name" value="von Willebrand factor, type A domain"/>
    <property type="match status" value="1"/>
</dbReference>
<feature type="domain" description="Apple" evidence="2">
    <location>
        <begin position="109"/>
        <end position="193"/>
    </location>
</feature>
<dbReference type="Gene3D" id="3.50.4.10">
    <property type="entry name" value="Hepatocyte Growth Factor"/>
    <property type="match status" value="1"/>
</dbReference>
<reference evidence="3" key="1">
    <citation type="journal article" date="2023" name="G3 (Bethesda)">
        <title>Whole genome assembly and annotation of the endangered Caribbean coral Acropora cervicornis.</title>
        <authorList>
            <person name="Selwyn J.D."/>
            <person name="Vollmer S.V."/>
        </authorList>
    </citation>
    <scope>NUCLEOTIDE SEQUENCE</scope>
    <source>
        <strain evidence="3">K2</strain>
    </source>
</reference>
<organism evidence="3 4">
    <name type="scientific">Acropora cervicornis</name>
    <name type="common">Staghorn coral</name>
    <dbReference type="NCBI Taxonomy" id="6130"/>
    <lineage>
        <taxon>Eukaryota</taxon>
        <taxon>Metazoa</taxon>
        <taxon>Cnidaria</taxon>
        <taxon>Anthozoa</taxon>
        <taxon>Hexacorallia</taxon>
        <taxon>Scleractinia</taxon>
        <taxon>Astrocoeniina</taxon>
        <taxon>Acroporidae</taxon>
        <taxon>Acropora</taxon>
    </lineage>
</organism>
<dbReference type="CDD" id="cd01099">
    <property type="entry name" value="PAN_AP_HGF"/>
    <property type="match status" value="1"/>
</dbReference>
<comment type="caution">
    <text evidence="3">The sequence shown here is derived from an EMBL/GenBank/DDBJ whole genome shotgun (WGS) entry which is preliminary data.</text>
</comment>
<dbReference type="InterPro" id="IPR003609">
    <property type="entry name" value="Pan_app"/>
</dbReference>